<dbReference type="AlphaFoldDB" id="A0A7Y0EHL4"/>
<keyword evidence="2" id="KW-1185">Reference proteome</keyword>
<dbReference type="InterPro" id="IPR036689">
    <property type="entry name" value="ESAT-6-like_sf"/>
</dbReference>
<reference evidence="1 2" key="2">
    <citation type="submission" date="2020-06" db="EMBL/GenBank/DDBJ databases">
        <title>Complete Genome Sequence of Clostridium muelleri sp. nov. P21T, an Acid-Alcohol Producing Acetogen Isolated from Old Hay.</title>
        <authorList>
            <person name="Duncan K.E."/>
            <person name="Tanner R.S."/>
        </authorList>
    </citation>
    <scope>NUCLEOTIDE SEQUENCE [LARGE SCALE GENOMIC DNA]</scope>
    <source>
        <strain evidence="1 2">P21</strain>
    </source>
</reference>
<sequence length="102" mass="11510">MTESKEIKIGQVDMSDVSKTVFDCDTTVEAISLKVDESTQTMLQLADESWYGDSQIAFLESYYKWVEDSKAFIDGINSLSDCLINNVEKVESLLKKGQSLHF</sequence>
<dbReference type="RefSeq" id="WP_169298143.1">
    <property type="nucleotide sequence ID" value="NZ_JABBNI010000024.1"/>
</dbReference>
<accession>A0A7Y0EHL4</accession>
<proteinExistence type="predicted"/>
<dbReference type="Proteomes" id="UP000537131">
    <property type="component" value="Unassembled WGS sequence"/>
</dbReference>
<comment type="caution">
    <text evidence="1">The sequence shown here is derived from an EMBL/GenBank/DDBJ whole genome shotgun (WGS) entry which is preliminary data.</text>
</comment>
<gene>
    <name evidence="1" type="ORF">HBE96_12845</name>
</gene>
<evidence type="ECO:0000313" key="2">
    <source>
        <dbReference type="Proteomes" id="UP000537131"/>
    </source>
</evidence>
<protein>
    <submittedName>
        <fullName evidence="1">Uncharacterized protein</fullName>
    </submittedName>
</protein>
<name>A0A7Y0EHL4_9CLOT</name>
<reference evidence="1 2" key="1">
    <citation type="submission" date="2020-04" db="EMBL/GenBank/DDBJ databases">
        <authorList>
            <person name="Doyle D.A."/>
        </authorList>
    </citation>
    <scope>NUCLEOTIDE SEQUENCE [LARGE SCALE GENOMIC DNA]</scope>
    <source>
        <strain evidence="1 2">P21</strain>
    </source>
</reference>
<dbReference type="EMBL" id="JABBNI010000024">
    <property type="protein sequence ID" value="NMM63546.1"/>
    <property type="molecule type" value="Genomic_DNA"/>
</dbReference>
<evidence type="ECO:0000313" key="1">
    <source>
        <dbReference type="EMBL" id="NMM63546.1"/>
    </source>
</evidence>
<dbReference type="SUPFAM" id="SSF140453">
    <property type="entry name" value="EsxAB dimer-like"/>
    <property type="match status" value="1"/>
</dbReference>
<organism evidence="1 2">
    <name type="scientific">Clostridium muellerianum</name>
    <dbReference type="NCBI Taxonomy" id="2716538"/>
    <lineage>
        <taxon>Bacteria</taxon>
        <taxon>Bacillati</taxon>
        <taxon>Bacillota</taxon>
        <taxon>Clostridia</taxon>
        <taxon>Eubacteriales</taxon>
        <taxon>Clostridiaceae</taxon>
        <taxon>Clostridium</taxon>
    </lineage>
</organism>
<dbReference type="Gene3D" id="1.10.287.1060">
    <property type="entry name" value="ESAT-6-like"/>
    <property type="match status" value="1"/>
</dbReference>